<reference evidence="2" key="3">
    <citation type="submission" date="2012-09" db="EMBL/GenBank/DDBJ databases">
        <authorList>
            <consortium name="VectorBase"/>
        </authorList>
    </citation>
    <scope>NUCLEOTIDE SEQUENCE</scope>
    <source>
        <strain evidence="2">Liverpool</strain>
    </source>
</reference>
<reference evidence="2" key="1">
    <citation type="submission" date="2005-10" db="EMBL/GenBank/DDBJ databases">
        <authorList>
            <person name="Loftus B.J."/>
            <person name="Nene V.M."/>
            <person name="Hannick L.I."/>
            <person name="Bidwell S."/>
            <person name="Haas B."/>
            <person name="Amedeo P."/>
            <person name="Orvis J."/>
            <person name="Wortman J.R."/>
            <person name="White O.R."/>
            <person name="Salzberg S."/>
            <person name="Shumway M."/>
            <person name="Koo H."/>
            <person name="Zhao Y."/>
            <person name="Holmes M."/>
            <person name="Miller J."/>
            <person name="Schatz M."/>
            <person name="Pop M."/>
            <person name="Pai G."/>
            <person name="Utterback T."/>
            <person name="Rogers Y.-H."/>
            <person name="Kravitz S."/>
            <person name="Fraser C.M."/>
        </authorList>
    </citation>
    <scope>NUCLEOTIDE SEQUENCE</scope>
    <source>
        <strain evidence="2">Liverpool</strain>
    </source>
</reference>
<feature type="compositionally biased region" description="Polar residues" evidence="1">
    <location>
        <begin position="136"/>
        <end position="151"/>
    </location>
</feature>
<proteinExistence type="predicted"/>
<dbReference type="Proteomes" id="UP000682892">
    <property type="component" value="Chromosome 1"/>
</dbReference>
<dbReference type="VEuPathDB" id="VectorBase:AAEL019494"/>
<evidence type="ECO:0000313" key="2">
    <source>
        <dbReference type="EMBL" id="EAT39049.1"/>
    </source>
</evidence>
<dbReference type="PaxDb" id="7159-AAEL009136-PA"/>
<reference evidence="2" key="2">
    <citation type="journal article" date="2007" name="Science">
        <title>Genome sequence of Aedes aegypti, a major arbovirus vector.</title>
        <authorList>
            <person name="Nene V."/>
            <person name="Wortman J.R."/>
            <person name="Lawson D."/>
            <person name="Haas B."/>
            <person name="Kodira C."/>
            <person name="Tu Z.J."/>
            <person name="Loftus B."/>
            <person name="Xi Z."/>
            <person name="Megy K."/>
            <person name="Grabherr M."/>
            <person name="Ren Q."/>
            <person name="Zdobnov E.M."/>
            <person name="Lobo N.F."/>
            <person name="Campbell K.S."/>
            <person name="Brown S.E."/>
            <person name="Bonaldo M.F."/>
            <person name="Zhu J."/>
            <person name="Sinkins S.P."/>
            <person name="Hogenkamp D.G."/>
            <person name="Amedeo P."/>
            <person name="Arensburger P."/>
            <person name="Atkinson P.W."/>
            <person name="Bidwell S."/>
            <person name="Biedler J."/>
            <person name="Birney E."/>
            <person name="Bruggner R.V."/>
            <person name="Costas J."/>
            <person name="Coy M.R."/>
            <person name="Crabtree J."/>
            <person name="Crawford M."/>
            <person name="Debruyn B."/>
            <person name="Decaprio D."/>
            <person name="Eiglmeier K."/>
            <person name="Eisenstadt E."/>
            <person name="El-Dorry H."/>
            <person name="Gelbart W.M."/>
            <person name="Gomes S.L."/>
            <person name="Hammond M."/>
            <person name="Hannick L.I."/>
            <person name="Hogan J.R."/>
            <person name="Holmes M.H."/>
            <person name="Jaffe D."/>
            <person name="Johnston J.S."/>
            <person name="Kennedy R.C."/>
            <person name="Koo H."/>
            <person name="Kravitz S."/>
            <person name="Kriventseva E.V."/>
            <person name="Kulp D."/>
            <person name="Labutti K."/>
            <person name="Lee E."/>
            <person name="Li S."/>
            <person name="Lovin D.D."/>
            <person name="Mao C."/>
            <person name="Mauceli E."/>
            <person name="Menck C.F."/>
            <person name="Miller J.R."/>
            <person name="Montgomery P."/>
            <person name="Mori A."/>
            <person name="Nascimento A.L."/>
            <person name="Naveira H.F."/>
            <person name="Nusbaum C."/>
            <person name="O'leary S."/>
            <person name="Orvis J."/>
            <person name="Pertea M."/>
            <person name="Quesneville H."/>
            <person name="Reidenbach K.R."/>
            <person name="Rogers Y.H."/>
            <person name="Roth C.W."/>
            <person name="Schneider J.R."/>
            <person name="Schatz M."/>
            <person name="Shumway M."/>
            <person name="Stanke M."/>
            <person name="Stinson E.O."/>
            <person name="Tubio J.M."/>
            <person name="Vanzee J.P."/>
            <person name="Verjovski-Almeida S."/>
            <person name="Werner D."/>
            <person name="White O."/>
            <person name="Wyder S."/>
            <person name="Zeng Q."/>
            <person name="Zhao Q."/>
            <person name="Zhao Y."/>
            <person name="Hill C.A."/>
            <person name="Raikhel A.S."/>
            <person name="Soares M.B."/>
            <person name="Knudson D.L."/>
            <person name="Lee N.H."/>
            <person name="Galagan J."/>
            <person name="Salzberg S.L."/>
            <person name="Paulsen I.T."/>
            <person name="Dimopoulos G."/>
            <person name="Collins F.H."/>
            <person name="Birren B."/>
            <person name="Fraser-Liggett C.M."/>
            <person name="Severson D.W."/>
        </authorList>
    </citation>
    <scope>NUCLEOTIDE SEQUENCE [LARGE SCALE GENOMIC DNA]</scope>
    <source>
        <strain evidence="2">Liverpool</strain>
    </source>
</reference>
<dbReference type="HOGENOM" id="CLU_1138809_0_0_1"/>
<protein>
    <submittedName>
        <fullName evidence="2">AAEL009136-PA</fullName>
    </submittedName>
</protein>
<gene>
    <name evidence="2" type="ORF">AaeL_AAEL009136</name>
</gene>
<feature type="compositionally biased region" description="Polar residues" evidence="1">
    <location>
        <begin position="102"/>
        <end position="118"/>
    </location>
</feature>
<evidence type="ECO:0000256" key="1">
    <source>
        <dbReference type="SAM" id="MobiDB-lite"/>
    </source>
</evidence>
<accession>Q16WQ2</accession>
<organism evidence="2 3">
    <name type="scientific">Aedes aegypti</name>
    <name type="common">Yellowfever mosquito</name>
    <name type="synonym">Culex aegypti</name>
    <dbReference type="NCBI Taxonomy" id="7159"/>
    <lineage>
        <taxon>Eukaryota</taxon>
        <taxon>Metazoa</taxon>
        <taxon>Ecdysozoa</taxon>
        <taxon>Arthropoda</taxon>
        <taxon>Hexapoda</taxon>
        <taxon>Insecta</taxon>
        <taxon>Pterygota</taxon>
        <taxon>Neoptera</taxon>
        <taxon>Endopterygota</taxon>
        <taxon>Diptera</taxon>
        <taxon>Nematocera</taxon>
        <taxon>Culicoidea</taxon>
        <taxon>Culicidae</taxon>
        <taxon>Culicinae</taxon>
        <taxon>Aedini</taxon>
        <taxon>Aedes</taxon>
        <taxon>Stegomyia</taxon>
    </lineage>
</organism>
<evidence type="ECO:0000313" key="3">
    <source>
        <dbReference type="Proteomes" id="UP000682892"/>
    </source>
</evidence>
<dbReference type="EMBL" id="CH477556">
    <property type="protein sequence ID" value="EAT39049.1"/>
    <property type="molecule type" value="Genomic_DNA"/>
</dbReference>
<sequence>MRWSEPSRKFSGPSARTNRALERVESTASLSSRLAGNPSEALPSPLFYDHAVDPRRIQHTTGKAIFCPAVRRKFSYYSFRQSAEDQATTSSGSPPSDPPRTKSPSVRHSAEDQPSSVRPSADKEAIRSAVRRRPSHLQSGRPPTNKPSVRQSAEDQAISSPAVRRPAGHPFDSPPKAQPFSIRQSAVNQAALSYGRQPSQTTTTVRRESPITLIPATRPIANQPPIQPPCVVNMCHRQPRMTSL</sequence>
<name>Q16WQ2_AEDAE</name>
<feature type="region of interest" description="Disordered" evidence="1">
    <location>
        <begin position="189"/>
        <end position="208"/>
    </location>
</feature>
<dbReference type="AlphaFoldDB" id="Q16WQ2"/>
<feature type="region of interest" description="Disordered" evidence="1">
    <location>
        <begin position="85"/>
        <end position="179"/>
    </location>
</feature>
<feature type="compositionally biased region" description="Polar residues" evidence="1">
    <location>
        <begin position="189"/>
        <end position="204"/>
    </location>
</feature>
<feature type="region of interest" description="Disordered" evidence="1">
    <location>
        <begin position="1"/>
        <end position="44"/>
    </location>
</feature>